<keyword evidence="2" id="KW-1185">Reference proteome</keyword>
<dbReference type="EMBL" id="OZ035844">
    <property type="protein sequence ID" value="CAL1598250.1"/>
    <property type="molecule type" value="Genomic_DNA"/>
</dbReference>
<protein>
    <recommendedName>
        <fullName evidence="3">Ig-like domain-containing protein</fullName>
    </recommendedName>
</protein>
<dbReference type="InterPro" id="IPR013783">
    <property type="entry name" value="Ig-like_fold"/>
</dbReference>
<dbReference type="SUPFAM" id="SSF48726">
    <property type="entry name" value="Immunoglobulin"/>
    <property type="match status" value="1"/>
</dbReference>
<evidence type="ECO:0000313" key="1">
    <source>
        <dbReference type="EMBL" id="CAL1598250.1"/>
    </source>
</evidence>
<accession>A0AAV2L7B9</accession>
<evidence type="ECO:0000313" key="2">
    <source>
        <dbReference type="Proteomes" id="UP001497482"/>
    </source>
</evidence>
<evidence type="ECO:0008006" key="3">
    <source>
        <dbReference type="Google" id="ProtNLM"/>
    </source>
</evidence>
<dbReference type="Proteomes" id="UP001497482">
    <property type="component" value="Chromosome 22"/>
</dbReference>
<proteinExistence type="predicted"/>
<reference evidence="1 2" key="1">
    <citation type="submission" date="2024-04" db="EMBL/GenBank/DDBJ databases">
        <authorList>
            <person name="Waldvogel A.-M."/>
            <person name="Schoenle A."/>
        </authorList>
    </citation>
    <scope>NUCLEOTIDE SEQUENCE [LARGE SCALE GENOMIC DNA]</scope>
</reference>
<gene>
    <name evidence="1" type="ORF">KC01_LOCUS26664</name>
</gene>
<dbReference type="AlphaFoldDB" id="A0AAV2L7B9"/>
<organism evidence="1 2">
    <name type="scientific">Knipowitschia caucasica</name>
    <name type="common">Caucasian dwarf goby</name>
    <name type="synonym">Pomatoschistus caucasicus</name>
    <dbReference type="NCBI Taxonomy" id="637954"/>
    <lineage>
        <taxon>Eukaryota</taxon>
        <taxon>Metazoa</taxon>
        <taxon>Chordata</taxon>
        <taxon>Craniata</taxon>
        <taxon>Vertebrata</taxon>
        <taxon>Euteleostomi</taxon>
        <taxon>Actinopterygii</taxon>
        <taxon>Neopterygii</taxon>
        <taxon>Teleostei</taxon>
        <taxon>Neoteleostei</taxon>
        <taxon>Acanthomorphata</taxon>
        <taxon>Gobiaria</taxon>
        <taxon>Gobiiformes</taxon>
        <taxon>Gobioidei</taxon>
        <taxon>Gobiidae</taxon>
        <taxon>Gobiinae</taxon>
        <taxon>Knipowitschia</taxon>
    </lineage>
</organism>
<sequence>MEVAWTVEDDLLVKSPYQNGLVALHNAYEGRVQIAADMSLKLHSARLSDSGVYYCILDRLKIEAAVHLIVEPPRVDSVVEVYSHNTSVTLPCYLHLSRDQRLEELTVWWETDGEVLFGRTDIQVYNPYDSPYVLNFNYSDERNIDKFPHFLPPSLSSGKYNCWYRINLTDKLKPGIPGTIAVAFKSFNDTDAQF</sequence>
<dbReference type="Gene3D" id="2.60.40.10">
    <property type="entry name" value="Immunoglobulins"/>
    <property type="match status" value="1"/>
</dbReference>
<name>A0AAV2L7B9_KNICA</name>
<dbReference type="InterPro" id="IPR036179">
    <property type="entry name" value="Ig-like_dom_sf"/>
</dbReference>